<dbReference type="AlphaFoldDB" id="A0A7N2REZ9"/>
<accession>A0A7N2REZ9</accession>
<evidence type="ECO:0000313" key="3">
    <source>
        <dbReference type="Proteomes" id="UP000594261"/>
    </source>
</evidence>
<dbReference type="Proteomes" id="UP000594261">
    <property type="component" value="Chromosome 12"/>
</dbReference>
<name>A0A7N2REZ9_QUELO</name>
<dbReference type="PANTHER" id="PTHR37202:SF1">
    <property type="entry name" value="ANKYRIN REPEAT PROTEIN"/>
    <property type="match status" value="1"/>
</dbReference>
<sequence>MAGREVREYTNLTDPKDKKWGKGKEKIDDEDTTFQRMVAKFRFFCSFVQNLEGSFLITCLGRNLGFLYRAVDASRCKRLQESVEATFMGEAPWTVMIYSISRSKWKLRRMQNASYVELRNGHLLRLRYPFVLLKEGEYCCFSSSLTNGHKAASLADSSPASVPLPLRVEPKPKSGIRQQYLLKKVVEIKPKRKRTSSPSDGNQSTPASNDSALKSLKSESHQEKEQPETDREEKEWPLSRLNKAEGDTNMENPVKSLLGLAYASSEDDED</sequence>
<protein>
    <submittedName>
        <fullName evidence="2">Uncharacterized protein</fullName>
    </submittedName>
</protein>
<organism evidence="2 3">
    <name type="scientific">Quercus lobata</name>
    <name type="common">Valley oak</name>
    <dbReference type="NCBI Taxonomy" id="97700"/>
    <lineage>
        <taxon>Eukaryota</taxon>
        <taxon>Viridiplantae</taxon>
        <taxon>Streptophyta</taxon>
        <taxon>Embryophyta</taxon>
        <taxon>Tracheophyta</taxon>
        <taxon>Spermatophyta</taxon>
        <taxon>Magnoliopsida</taxon>
        <taxon>eudicotyledons</taxon>
        <taxon>Gunneridae</taxon>
        <taxon>Pentapetalae</taxon>
        <taxon>rosids</taxon>
        <taxon>fabids</taxon>
        <taxon>Fagales</taxon>
        <taxon>Fagaceae</taxon>
        <taxon>Quercus</taxon>
    </lineage>
</organism>
<reference evidence="2" key="2">
    <citation type="submission" date="2021-01" db="UniProtKB">
        <authorList>
            <consortium name="EnsemblPlants"/>
        </authorList>
    </citation>
    <scope>IDENTIFICATION</scope>
</reference>
<dbReference type="FunCoup" id="A0A7N2REZ9">
    <property type="interactions" value="750"/>
</dbReference>
<dbReference type="EnsemblPlants" id="QL12p037498:mrna">
    <property type="protein sequence ID" value="QL12p037498:mrna"/>
    <property type="gene ID" value="QL12p037498"/>
</dbReference>
<dbReference type="PANTHER" id="PTHR37202">
    <property type="entry name" value="ANKYRIN REPEAT PROTEIN"/>
    <property type="match status" value="1"/>
</dbReference>
<feature type="compositionally biased region" description="Basic and acidic residues" evidence="1">
    <location>
        <begin position="216"/>
        <end position="246"/>
    </location>
</feature>
<feature type="compositionally biased region" description="Polar residues" evidence="1">
    <location>
        <begin position="196"/>
        <end position="212"/>
    </location>
</feature>
<keyword evidence="3" id="KW-1185">Reference proteome</keyword>
<evidence type="ECO:0000256" key="1">
    <source>
        <dbReference type="SAM" id="MobiDB-lite"/>
    </source>
</evidence>
<dbReference type="InParanoid" id="A0A7N2REZ9"/>
<feature type="region of interest" description="Disordered" evidence="1">
    <location>
        <begin position="187"/>
        <end position="270"/>
    </location>
</feature>
<evidence type="ECO:0000313" key="2">
    <source>
        <dbReference type="EnsemblPlants" id="QL12p037498:mrna"/>
    </source>
</evidence>
<proteinExistence type="predicted"/>
<reference evidence="2 3" key="1">
    <citation type="journal article" date="2016" name="G3 (Bethesda)">
        <title>First Draft Assembly and Annotation of the Genome of a California Endemic Oak Quercus lobata Nee (Fagaceae).</title>
        <authorList>
            <person name="Sork V.L."/>
            <person name="Fitz-Gibbon S.T."/>
            <person name="Puiu D."/>
            <person name="Crepeau M."/>
            <person name="Gugger P.F."/>
            <person name="Sherman R."/>
            <person name="Stevens K."/>
            <person name="Langley C.H."/>
            <person name="Pellegrini M."/>
            <person name="Salzberg S.L."/>
        </authorList>
    </citation>
    <scope>NUCLEOTIDE SEQUENCE [LARGE SCALE GENOMIC DNA]</scope>
    <source>
        <strain evidence="2 3">cv. SW786</strain>
    </source>
</reference>
<dbReference type="Gramene" id="QL12p037498:mrna">
    <property type="protein sequence ID" value="QL12p037498:mrna"/>
    <property type="gene ID" value="QL12p037498"/>
</dbReference>
<dbReference type="OMA" id="FEYFFLA"/>
<dbReference type="EMBL" id="LRBV02000012">
    <property type="status" value="NOT_ANNOTATED_CDS"/>
    <property type="molecule type" value="Genomic_DNA"/>
</dbReference>